<dbReference type="AlphaFoldDB" id="A0A1I5RG34"/>
<dbReference type="Pfam" id="PF13579">
    <property type="entry name" value="Glyco_trans_4_4"/>
    <property type="match status" value="1"/>
</dbReference>
<dbReference type="PANTHER" id="PTHR45947">
    <property type="entry name" value="SULFOQUINOVOSYL TRANSFERASE SQD2"/>
    <property type="match status" value="1"/>
</dbReference>
<dbReference type="RefSeq" id="WP_090653659.1">
    <property type="nucleotide sequence ID" value="NZ_FOXQ01000001.1"/>
</dbReference>
<dbReference type="EMBL" id="FOXQ01000001">
    <property type="protein sequence ID" value="SFP57483.1"/>
    <property type="molecule type" value="Genomic_DNA"/>
</dbReference>
<protein>
    <submittedName>
        <fullName evidence="2">Glycosyltransferase involved in cell wall bisynthesis</fullName>
    </submittedName>
</protein>
<dbReference type="GO" id="GO:0016757">
    <property type="term" value="F:glycosyltransferase activity"/>
    <property type="evidence" value="ECO:0007669"/>
    <property type="project" value="TreeGrafter"/>
</dbReference>
<keyword evidence="3" id="KW-1185">Reference proteome</keyword>
<sequence>MIKVVHVTEAFEGGVIEFLRCLTNSTPDIEHTIIYGRHQFFEKAHKSFPADVKFIAWPDVNTKISPRSDIKALRHLIKILKNLQQVDVIHLHSAKAGILGRIAARRTGHKKVIYAPHGATFLRKDVSALARTAFATIEKAVSIFPAKVVGVSKSEADAYRRLGIRASHVNNGKFFPESPEKKMPGDIFTIVTTGRAMRQKNPALYNTIASAFTDNKKIQFIWIGDGDERQFLSSPNIKITGWVDRTEVENNLREADLYISTALWEGLSYAVLEAMSMRLPLLLTNCPGNNDLVENGINGFLYNYPAQAIDFINQYFDNSKLLRAHGDASYSMLQSNFSVEQMAHGYREVYASM</sequence>
<reference evidence="2 3" key="1">
    <citation type="submission" date="2016-10" db="EMBL/GenBank/DDBJ databases">
        <authorList>
            <person name="de Groot N.N."/>
        </authorList>
    </citation>
    <scope>NUCLEOTIDE SEQUENCE [LARGE SCALE GENOMIC DNA]</scope>
    <source>
        <strain evidence="2 3">DSM 28286</strain>
    </source>
</reference>
<evidence type="ECO:0000313" key="3">
    <source>
        <dbReference type="Proteomes" id="UP000199031"/>
    </source>
</evidence>
<name>A0A1I5RG34_9BACT</name>
<evidence type="ECO:0000313" key="2">
    <source>
        <dbReference type="EMBL" id="SFP57483.1"/>
    </source>
</evidence>
<dbReference type="InterPro" id="IPR028098">
    <property type="entry name" value="Glyco_trans_4-like_N"/>
</dbReference>
<dbReference type="SUPFAM" id="SSF53756">
    <property type="entry name" value="UDP-Glycosyltransferase/glycogen phosphorylase"/>
    <property type="match status" value="1"/>
</dbReference>
<accession>A0A1I5RG34</accession>
<organism evidence="2 3">
    <name type="scientific">Parafilimonas terrae</name>
    <dbReference type="NCBI Taxonomy" id="1465490"/>
    <lineage>
        <taxon>Bacteria</taxon>
        <taxon>Pseudomonadati</taxon>
        <taxon>Bacteroidota</taxon>
        <taxon>Chitinophagia</taxon>
        <taxon>Chitinophagales</taxon>
        <taxon>Chitinophagaceae</taxon>
        <taxon>Parafilimonas</taxon>
    </lineage>
</organism>
<dbReference type="PANTHER" id="PTHR45947:SF3">
    <property type="entry name" value="SULFOQUINOVOSYL TRANSFERASE SQD2"/>
    <property type="match status" value="1"/>
</dbReference>
<dbReference type="OrthoDB" id="9792322at2"/>
<dbReference type="Pfam" id="PF13692">
    <property type="entry name" value="Glyco_trans_1_4"/>
    <property type="match status" value="1"/>
</dbReference>
<feature type="domain" description="Glycosyltransferase subfamily 4-like N-terminal" evidence="1">
    <location>
        <begin position="51"/>
        <end position="169"/>
    </location>
</feature>
<evidence type="ECO:0000259" key="1">
    <source>
        <dbReference type="Pfam" id="PF13579"/>
    </source>
</evidence>
<gene>
    <name evidence="2" type="ORF">SAMN05444277_101234</name>
</gene>
<dbReference type="Proteomes" id="UP000199031">
    <property type="component" value="Unassembled WGS sequence"/>
</dbReference>
<dbReference type="InterPro" id="IPR050194">
    <property type="entry name" value="Glycosyltransferase_grp1"/>
</dbReference>
<keyword evidence="2" id="KW-0808">Transferase</keyword>
<dbReference type="STRING" id="1465490.SAMN05444277_101234"/>
<proteinExistence type="predicted"/>
<dbReference type="Gene3D" id="3.40.50.2000">
    <property type="entry name" value="Glycogen Phosphorylase B"/>
    <property type="match status" value="2"/>
</dbReference>